<evidence type="ECO:0000313" key="5">
    <source>
        <dbReference type="Proteomes" id="UP000053937"/>
    </source>
</evidence>
<keyword evidence="5" id="KW-1185">Reference proteome</keyword>
<evidence type="ECO:0000256" key="3">
    <source>
        <dbReference type="SAM" id="Phobius"/>
    </source>
</evidence>
<dbReference type="CDD" id="cd06533">
    <property type="entry name" value="Glyco_transf_WecG_TagA"/>
    <property type="match status" value="1"/>
</dbReference>
<keyword evidence="3" id="KW-0472">Membrane</keyword>
<dbReference type="AlphaFoldDB" id="A0A101JKK5"/>
<comment type="caution">
    <text evidence="4">The sequence shown here is derived from an EMBL/GenBank/DDBJ whole genome shotgun (WGS) entry which is preliminary data.</text>
</comment>
<evidence type="ECO:0000256" key="2">
    <source>
        <dbReference type="ARBA" id="ARBA00022679"/>
    </source>
</evidence>
<dbReference type="Pfam" id="PF03808">
    <property type="entry name" value="Glyco_tran_WecG"/>
    <property type="match status" value="1"/>
</dbReference>
<sequence length="588" mass="65911">MYHTAGIAFENRSGSAKRAKAIIFGRKEQVGDICKLIENSYSQVTLAETSRELEKSGPDKETFRLAVMTDSFSEKLSIGLLNRVRQKFAPENMICLSGEIEEDNEITLRSAGLIFLGSYGTFFAHAENIIKHTLNNGGNNAMKPEIETARNLEKRLKGARASGRSRRKRLSFLITSAIAETAARSIELLIALAVTVTLFIPVLLIRLITRIPSGQPVFSRRTVCGMAGQPITIRTFSELKGRMADLPLFLELFTGRLALAGTAIREWDTPDPNAEQAYISMVKPGIISLWDIRRTSKIAHEGREAIEWEYIFSKRPAYDLLLLLRALPAMLYSETTSAYDPVFRLLGLDIDNITMAEAVSLIQTDLRDNRQQAIYFVNPDCLNKMAGDREYYDVLKAGDSIFPDGIGLTIAGKLLQSPLKENINGTDMLPYLCRMAAAERHSIYLLGGKPGIADEAASNINREFGVTIAGTADGYFNHETETGRIIDDINRSGASILLVAFGAPLQEKWIHHHRNRLQPALLMGVGGLFDFYSGNVRRAPRWMREIGIEWIYRIMQEPGRMWRRYVIGNPLFLYRVMKWKLLTGSGNH</sequence>
<protein>
    <submittedName>
        <fullName evidence="4">N-acetylmannosaminyltransferase</fullName>
    </submittedName>
</protein>
<dbReference type="EMBL" id="LMBR01000133">
    <property type="protein sequence ID" value="KUL28613.1"/>
    <property type="molecule type" value="Genomic_DNA"/>
</dbReference>
<dbReference type="PANTHER" id="PTHR34136:SF1">
    <property type="entry name" value="UDP-N-ACETYL-D-MANNOSAMINURONIC ACID TRANSFERASE"/>
    <property type="match status" value="1"/>
</dbReference>
<dbReference type="InterPro" id="IPR004629">
    <property type="entry name" value="WecG_TagA_CpsF"/>
</dbReference>
<evidence type="ECO:0000313" key="4">
    <source>
        <dbReference type="EMBL" id="KUL28613.1"/>
    </source>
</evidence>
<dbReference type="Proteomes" id="UP000053937">
    <property type="component" value="Unassembled WGS sequence"/>
</dbReference>
<keyword evidence="1" id="KW-0328">Glycosyltransferase</keyword>
<dbReference type="NCBIfam" id="TIGR00696">
    <property type="entry name" value="wecG_tagA_cpsF"/>
    <property type="match status" value="1"/>
</dbReference>
<keyword evidence="2 4" id="KW-0808">Transferase</keyword>
<dbReference type="GO" id="GO:0016758">
    <property type="term" value="F:hexosyltransferase activity"/>
    <property type="evidence" value="ECO:0007669"/>
    <property type="project" value="TreeGrafter"/>
</dbReference>
<feature type="transmembrane region" description="Helical" evidence="3">
    <location>
        <begin position="188"/>
        <end position="208"/>
    </location>
</feature>
<evidence type="ECO:0000256" key="1">
    <source>
        <dbReference type="ARBA" id="ARBA00022676"/>
    </source>
</evidence>
<keyword evidence="3" id="KW-1133">Transmembrane helix</keyword>
<organism evidence="4 5">
    <name type="scientific">Chlorobium limicola</name>
    <dbReference type="NCBI Taxonomy" id="1092"/>
    <lineage>
        <taxon>Bacteria</taxon>
        <taxon>Pseudomonadati</taxon>
        <taxon>Chlorobiota</taxon>
        <taxon>Chlorobiia</taxon>
        <taxon>Chlorobiales</taxon>
        <taxon>Chlorobiaceae</taxon>
        <taxon>Chlorobium/Pelodictyon group</taxon>
        <taxon>Chlorobium</taxon>
    </lineage>
</organism>
<dbReference type="OrthoDB" id="9771846at2"/>
<accession>A0A101JKK5</accession>
<dbReference type="PANTHER" id="PTHR34136">
    <property type="match status" value="1"/>
</dbReference>
<gene>
    <name evidence="4" type="ORF">ASB62_05665</name>
</gene>
<reference evidence="4 5" key="1">
    <citation type="submission" date="2015-10" db="EMBL/GenBank/DDBJ databases">
        <title>Draft Genome Sequence of Chlorobium limicola strain Frasassi Growing under Artificial Lighting in the Frasassi Cave System.</title>
        <authorList>
            <person name="Mansor M."/>
            <person name="Macalady J."/>
        </authorList>
    </citation>
    <scope>NUCLEOTIDE SEQUENCE [LARGE SCALE GENOMIC DNA]</scope>
    <source>
        <strain evidence="4 5">Frasassi</strain>
    </source>
</reference>
<proteinExistence type="predicted"/>
<dbReference type="RefSeq" id="WP_059138997.1">
    <property type="nucleotide sequence ID" value="NZ_LMBR01000133.1"/>
</dbReference>
<keyword evidence="3" id="KW-0812">Transmembrane</keyword>
<name>A0A101JKK5_CHLLI</name>